<organism evidence="1 2">
    <name type="scientific">Streptomyces buecherae</name>
    <dbReference type="NCBI Taxonomy" id="2763006"/>
    <lineage>
        <taxon>Bacteria</taxon>
        <taxon>Bacillati</taxon>
        <taxon>Actinomycetota</taxon>
        <taxon>Actinomycetes</taxon>
        <taxon>Kitasatosporales</taxon>
        <taxon>Streptomycetaceae</taxon>
        <taxon>Streptomyces</taxon>
    </lineage>
</organism>
<dbReference type="EMBL" id="CP054929">
    <property type="protein sequence ID" value="QKW52975.1"/>
    <property type="molecule type" value="Genomic_DNA"/>
</dbReference>
<dbReference type="RefSeq" id="WP_176164685.1">
    <property type="nucleotide sequence ID" value="NZ_CP054929.1"/>
</dbReference>
<keyword evidence="2" id="KW-1185">Reference proteome</keyword>
<dbReference type="Proteomes" id="UP000509303">
    <property type="component" value="Chromosome"/>
</dbReference>
<proteinExistence type="predicted"/>
<evidence type="ECO:0008006" key="3">
    <source>
        <dbReference type="Google" id="ProtNLM"/>
    </source>
</evidence>
<evidence type="ECO:0000313" key="2">
    <source>
        <dbReference type="Proteomes" id="UP000509303"/>
    </source>
</evidence>
<reference evidence="1 2" key="1">
    <citation type="submission" date="2020-06" db="EMBL/GenBank/DDBJ databases">
        <title>Genome mining for natural products.</title>
        <authorList>
            <person name="Zhang B."/>
            <person name="Shi J."/>
            <person name="Ge H."/>
        </authorList>
    </citation>
    <scope>NUCLEOTIDE SEQUENCE [LARGE SCALE GENOMIC DNA]</scope>
    <source>
        <strain evidence="1 2">NA00687</strain>
    </source>
</reference>
<accession>A0A7H8NET9</accession>
<name>A0A7H8NET9_9ACTN</name>
<evidence type="ECO:0000313" key="1">
    <source>
        <dbReference type="EMBL" id="QKW52975.1"/>
    </source>
</evidence>
<sequence length="132" mass="14437">MISAADVTRRTGAGPMPLLTVDEFFDGNTDEESIAPNQWGYGRPPLAELAERLRAIEARPEVAWVRVQPHPETVEARTLAGEALALCTTADEATCRTWVDGFEADVLIGLVDTYRDVPAVPEGALVWSITWD</sequence>
<protein>
    <recommendedName>
        <fullName evidence="3">DUF4253 domain-containing protein</fullName>
    </recommendedName>
</protein>
<gene>
    <name evidence="1" type="ORF">HUT08_29365</name>
</gene>
<dbReference type="AlphaFoldDB" id="A0A7H8NET9"/>